<dbReference type="InterPro" id="IPR002618">
    <property type="entry name" value="UDPGP_fam"/>
</dbReference>
<keyword evidence="4 9" id="KW-0808">Transferase</keyword>
<dbReference type="EMBL" id="KE647237">
    <property type="protein sequence ID" value="EQB60772.1"/>
    <property type="molecule type" value="Genomic_DNA"/>
</dbReference>
<dbReference type="InterPro" id="IPR016267">
    <property type="entry name" value="UDPGP_trans"/>
</dbReference>
<feature type="coiled-coil region" evidence="8">
    <location>
        <begin position="15"/>
        <end position="42"/>
    </location>
</feature>
<comment type="catalytic activity">
    <reaction evidence="7">
        <text>alpha-D-glucose 1-phosphate + UTP + H(+) = UDP-alpha-D-glucose + diphosphate</text>
        <dbReference type="Rhea" id="RHEA:19889"/>
        <dbReference type="ChEBI" id="CHEBI:15378"/>
        <dbReference type="ChEBI" id="CHEBI:33019"/>
        <dbReference type="ChEBI" id="CHEBI:46398"/>
        <dbReference type="ChEBI" id="CHEBI:58601"/>
        <dbReference type="ChEBI" id="CHEBI:58885"/>
        <dbReference type="EC" id="2.7.7.9"/>
    </reaction>
</comment>
<organism evidence="9 10">
    <name type="scientific">Vairimorpha apis BRL 01</name>
    <dbReference type="NCBI Taxonomy" id="1037528"/>
    <lineage>
        <taxon>Eukaryota</taxon>
        <taxon>Fungi</taxon>
        <taxon>Fungi incertae sedis</taxon>
        <taxon>Microsporidia</taxon>
        <taxon>Nosematidae</taxon>
        <taxon>Vairimorpha</taxon>
    </lineage>
</organism>
<dbReference type="GO" id="GO:0006078">
    <property type="term" value="P:(1-&gt;6)-beta-D-glucan biosynthetic process"/>
    <property type="evidence" value="ECO:0007669"/>
    <property type="project" value="EnsemblFungi"/>
</dbReference>
<dbReference type="HOGENOM" id="CLU_051969_0_0_1"/>
<dbReference type="AlphaFoldDB" id="T0KZQ2"/>
<comment type="similarity">
    <text evidence="2">Belongs to the UDPGP type 1 family.</text>
</comment>
<dbReference type="GO" id="GO:0006011">
    <property type="term" value="P:UDP-alpha-D-glucose metabolic process"/>
    <property type="evidence" value="ECO:0007669"/>
    <property type="project" value="EnsemblFungi"/>
</dbReference>
<name>T0KZQ2_9MICR</name>
<evidence type="ECO:0000256" key="1">
    <source>
        <dbReference type="ARBA" id="ARBA00003449"/>
    </source>
</evidence>
<dbReference type="SUPFAM" id="SSF53448">
    <property type="entry name" value="Nucleotide-diphospho-sugar transferases"/>
    <property type="match status" value="1"/>
</dbReference>
<evidence type="ECO:0000313" key="10">
    <source>
        <dbReference type="Proteomes" id="UP000053780"/>
    </source>
</evidence>
<dbReference type="InterPro" id="IPR029044">
    <property type="entry name" value="Nucleotide-diphossugar_trans"/>
</dbReference>
<accession>T0KZQ2</accession>
<comment type="function">
    <text evidence="1">Plays a central role as a glucosyl donor in cellular metabolic pathways.</text>
</comment>
<sequence length="337" mass="38884">MEDADSTEYSIQIDNTCIEKLLKRMKESLKKLESEYSDRTELDQFFKLYERYLRGRGDKIKWEDIRPPKDRIIQYSDIIRQDADSKDLLKKLVVLKLNGGLGTTMGCIGPKSAIPVKSGKNFLDLVSKQLKFLKRQYNVEIPLVLMNSFNTEEMTEKLISRHDNILSFNQSKYPRISTETLLPPTDLDKKKLFYPPGHGDILYSLDSSGMLDKLLDDGKEFLFVSNIDNLAATVDLTLLEYFSSQNLEFMMEVTNKTRADIKGGTLIEYEGGIRLLEIAQVPSAKKSEFTSVRKFKIFNTNSVWINLKGFKNELKQGEINLDIIEIKRMLKMRLFIS</sequence>
<reference evidence="9 10" key="1">
    <citation type="journal article" date="2013" name="BMC Genomics">
        <title>Genome sequencing and comparative genomics of honey bee microsporidia, Nosema apis reveal novel insights into host-parasite interactions.</title>
        <authorList>
            <person name="Chen Yp."/>
            <person name="Pettis J.S."/>
            <person name="Zhao Y."/>
            <person name="Liu X."/>
            <person name="Tallon L.J."/>
            <person name="Sadzewicz L.D."/>
            <person name="Li R."/>
            <person name="Zheng H."/>
            <person name="Huang S."/>
            <person name="Zhang X."/>
            <person name="Hamilton M.C."/>
            <person name="Pernal S.F."/>
            <person name="Melathopoulos A.P."/>
            <person name="Yan X."/>
            <person name="Evans J.D."/>
        </authorList>
    </citation>
    <scope>NUCLEOTIDE SEQUENCE [LARGE SCALE GENOMIC DNA]</scope>
    <source>
        <strain evidence="9 10">BRL 01</strain>
    </source>
</reference>
<dbReference type="GO" id="GO:0005992">
    <property type="term" value="P:trehalose biosynthetic process"/>
    <property type="evidence" value="ECO:0007669"/>
    <property type="project" value="EnsemblFungi"/>
</dbReference>
<evidence type="ECO:0000256" key="4">
    <source>
        <dbReference type="ARBA" id="ARBA00022679"/>
    </source>
</evidence>
<evidence type="ECO:0000256" key="2">
    <source>
        <dbReference type="ARBA" id="ARBA00010401"/>
    </source>
</evidence>
<keyword evidence="8" id="KW-0175">Coiled coil</keyword>
<dbReference type="PANTHER" id="PTHR43511">
    <property type="match status" value="1"/>
</dbReference>
<keyword evidence="5 9" id="KW-0548">Nucleotidyltransferase</keyword>
<dbReference type="GO" id="GO:0005978">
    <property type="term" value="P:glycogen biosynthetic process"/>
    <property type="evidence" value="ECO:0007669"/>
    <property type="project" value="EnsemblFungi"/>
</dbReference>
<evidence type="ECO:0000256" key="7">
    <source>
        <dbReference type="ARBA" id="ARBA00048128"/>
    </source>
</evidence>
<evidence type="ECO:0000256" key="5">
    <source>
        <dbReference type="ARBA" id="ARBA00022695"/>
    </source>
</evidence>
<dbReference type="Proteomes" id="UP000053780">
    <property type="component" value="Unassembled WGS sequence"/>
</dbReference>
<dbReference type="Gene3D" id="3.90.550.10">
    <property type="entry name" value="Spore Coat Polysaccharide Biosynthesis Protein SpsA, Chain A"/>
    <property type="match status" value="1"/>
</dbReference>
<keyword evidence="10" id="KW-1185">Reference proteome</keyword>
<dbReference type="OrthoDB" id="932129at2759"/>
<proteinExistence type="inferred from homology"/>
<evidence type="ECO:0000256" key="6">
    <source>
        <dbReference type="ARBA" id="ARBA00031959"/>
    </source>
</evidence>
<dbReference type="EC" id="2.7.7.9" evidence="3"/>
<evidence type="ECO:0000256" key="8">
    <source>
        <dbReference type="SAM" id="Coils"/>
    </source>
</evidence>
<dbReference type="Pfam" id="PF01704">
    <property type="entry name" value="UDPGP"/>
    <property type="match status" value="1"/>
</dbReference>
<dbReference type="GO" id="GO:0003983">
    <property type="term" value="F:UTP:glucose-1-phosphate uridylyltransferase activity"/>
    <property type="evidence" value="ECO:0007669"/>
    <property type="project" value="UniProtKB-EC"/>
</dbReference>
<dbReference type="VEuPathDB" id="MicrosporidiaDB:NAPIS_ORF01663"/>
<dbReference type="FunFam" id="3.90.550.10:FF:000002">
    <property type="entry name" value="UTP--glucose-1-phosphate uridylyltransferase"/>
    <property type="match status" value="1"/>
</dbReference>
<evidence type="ECO:0000313" key="9">
    <source>
        <dbReference type="EMBL" id="EQB60772.1"/>
    </source>
</evidence>
<gene>
    <name evidence="9" type="ORF">NAPIS_ORF01663</name>
</gene>
<protein>
    <recommendedName>
        <fullName evidence="3">UTP--glucose-1-phosphate uridylyltransferase</fullName>
        <ecNumber evidence="3">2.7.7.9</ecNumber>
    </recommendedName>
    <alternativeName>
        <fullName evidence="6">UDP-glucose pyrophosphorylase</fullName>
    </alternativeName>
</protein>
<evidence type="ECO:0000256" key="3">
    <source>
        <dbReference type="ARBA" id="ARBA00012415"/>
    </source>
</evidence>